<dbReference type="InterPro" id="IPR011009">
    <property type="entry name" value="Kinase-like_dom_sf"/>
</dbReference>
<dbReference type="EMBL" id="FNAV01000002">
    <property type="protein sequence ID" value="SDE26811.1"/>
    <property type="molecule type" value="Genomic_DNA"/>
</dbReference>
<evidence type="ECO:0000256" key="1">
    <source>
        <dbReference type="ARBA" id="ARBA00038240"/>
    </source>
</evidence>
<dbReference type="InterPro" id="IPR050249">
    <property type="entry name" value="Pseudomonas-type_ThrB"/>
</dbReference>
<dbReference type="SUPFAM" id="SSF56112">
    <property type="entry name" value="Protein kinase-like (PK-like)"/>
    <property type="match status" value="1"/>
</dbReference>
<gene>
    <name evidence="3" type="ORF">SAMN04488105_102198</name>
</gene>
<dbReference type="Gene3D" id="1.20.1270.170">
    <property type="match status" value="1"/>
</dbReference>
<evidence type="ECO:0000313" key="3">
    <source>
        <dbReference type="EMBL" id="SDE26811.1"/>
    </source>
</evidence>
<sequence>MLYDDAFLVVLERGLREALPLWGLAPDTPCRLLTVSENATFLVEPPGRRVVMRVQRPGYNSEAEIRSELAWLAALRDGDVVPTPAPIPLADGAPLARFDAGGTRMLIACFEFMPGLPPDETGDLVAWFTTLGEMTARLHDHARRWSPPAGFVRRVWDWESCIGPDADWGDWRCGIGLGPEGRAVLERAVAHLRERTDAYGRDAARWGLIHADMKPANLLAEGTRLGVIDFDDCGMGWFMFDFAASVSGLECDPRLGALQASWLEGYRGVAPVAPEDEAILPALVLLRRIQLTAWAAGHSETPLGQSAGTGFTVGTVELAERYLSEHG</sequence>
<dbReference type="Proteomes" id="UP000198994">
    <property type="component" value="Unassembled WGS sequence"/>
</dbReference>
<dbReference type="Gene3D" id="1.10.510.10">
    <property type="entry name" value="Transferase(Phosphotransferase) domain 1"/>
    <property type="match status" value="1"/>
</dbReference>
<dbReference type="GO" id="GO:0019202">
    <property type="term" value="F:amino acid kinase activity"/>
    <property type="evidence" value="ECO:0007669"/>
    <property type="project" value="TreeGrafter"/>
</dbReference>
<organism evidence="3 4">
    <name type="scientific">Salipiger thiooxidans</name>
    <dbReference type="NCBI Taxonomy" id="282683"/>
    <lineage>
        <taxon>Bacteria</taxon>
        <taxon>Pseudomonadati</taxon>
        <taxon>Pseudomonadota</taxon>
        <taxon>Alphaproteobacteria</taxon>
        <taxon>Rhodobacterales</taxon>
        <taxon>Roseobacteraceae</taxon>
        <taxon>Salipiger</taxon>
    </lineage>
</organism>
<keyword evidence="3" id="KW-0418">Kinase</keyword>
<reference evidence="4" key="1">
    <citation type="submission" date="2016-10" db="EMBL/GenBank/DDBJ databases">
        <authorList>
            <person name="Varghese N."/>
            <person name="Submissions S."/>
        </authorList>
    </citation>
    <scope>NUCLEOTIDE SEQUENCE [LARGE SCALE GENOMIC DNA]</scope>
    <source>
        <strain evidence="4">DSM 10146</strain>
    </source>
</reference>
<dbReference type="RefSeq" id="WP_089955305.1">
    <property type="nucleotide sequence ID" value="NZ_FNAV01000002.1"/>
</dbReference>
<dbReference type="AlphaFoldDB" id="A0A1G7BI79"/>
<evidence type="ECO:0000313" key="4">
    <source>
        <dbReference type="Proteomes" id="UP000198994"/>
    </source>
</evidence>
<keyword evidence="3" id="KW-0808">Transferase</keyword>
<dbReference type="OrthoDB" id="241498at2"/>
<dbReference type="Gene3D" id="3.30.200.70">
    <property type="match status" value="1"/>
</dbReference>
<feature type="domain" description="Aminoglycoside phosphotransferase" evidence="2">
    <location>
        <begin position="37"/>
        <end position="267"/>
    </location>
</feature>
<dbReference type="PANTHER" id="PTHR21064:SF6">
    <property type="entry name" value="AMINOGLYCOSIDE PHOSPHOTRANSFERASE DOMAIN-CONTAINING PROTEIN"/>
    <property type="match status" value="1"/>
</dbReference>
<dbReference type="STRING" id="282683.SAMN04488105_102198"/>
<evidence type="ECO:0000259" key="2">
    <source>
        <dbReference type="Pfam" id="PF01636"/>
    </source>
</evidence>
<keyword evidence="4" id="KW-1185">Reference proteome</keyword>
<name>A0A1G7BI79_9RHOB</name>
<dbReference type="Pfam" id="PF01636">
    <property type="entry name" value="APH"/>
    <property type="match status" value="1"/>
</dbReference>
<dbReference type="InterPro" id="IPR002575">
    <property type="entry name" value="Aminoglycoside_PTrfase"/>
</dbReference>
<protein>
    <submittedName>
        <fullName evidence="3">Ser/Thr protein kinase RdoA involved in Cpx stress response, MazF antagonist</fullName>
    </submittedName>
</protein>
<comment type="similarity">
    <text evidence="1">Belongs to the pseudomonas-type ThrB family.</text>
</comment>
<proteinExistence type="inferred from homology"/>
<accession>A0A1G7BI79</accession>
<dbReference type="PANTHER" id="PTHR21064">
    <property type="entry name" value="AMINOGLYCOSIDE PHOSPHOTRANSFERASE DOMAIN-CONTAINING PROTEIN-RELATED"/>
    <property type="match status" value="1"/>
</dbReference>